<comment type="caution">
    <text evidence="1">The sequence shown here is derived from an EMBL/GenBank/DDBJ whole genome shotgun (WGS) entry which is preliminary data.</text>
</comment>
<dbReference type="AlphaFoldDB" id="X1KHE6"/>
<evidence type="ECO:0000313" key="1">
    <source>
        <dbReference type="EMBL" id="GAI06113.1"/>
    </source>
</evidence>
<name>X1KHE6_9ZZZZ</name>
<gene>
    <name evidence="1" type="ORF">S06H3_10230</name>
</gene>
<accession>X1KHE6</accession>
<protein>
    <submittedName>
        <fullName evidence="1">Uncharacterized protein</fullName>
    </submittedName>
</protein>
<proteinExistence type="predicted"/>
<dbReference type="EMBL" id="BARV01004700">
    <property type="protein sequence ID" value="GAI06113.1"/>
    <property type="molecule type" value="Genomic_DNA"/>
</dbReference>
<sequence>RKWECVLEVNGKWKDKPIYGFGLLGSAGQSAEKAMNDVRTIEMMAAGCCPPQLMEEFIRDEVA</sequence>
<organism evidence="1">
    <name type="scientific">marine sediment metagenome</name>
    <dbReference type="NCBI Taxonomy" id="412755"/>
    <lineage>
        <taxon>unclassified sequences</taxon>
        <taxon>metagenomes</taxon>
        <taxon>ecological metagenomes</taxon>
    </lineage>
</organism>
<reference evidence="1" key="1">
    <citation type="journal article" date="2014" name="Front. Microbiol.">
        <title>High frequency of phylogenetically diverse reductive dehalogenase-homologous genes in deep subseafloor sedimentary metagenomes.</title>
        <authorList>
            <person name="Kawai M."/>
            <person name="Futagami T."/>
            <person name="Toyoda A."/>
            <person name="Takaki Y."/>
            <person name="Nishi S."/>
            <person name="Hori S."/>
            <person name="Arai W."/>
            <person name="Tsubouchi T."/>
            <person name="Morono Y."/>
            <person name="Uchiyama I."/>
            <person name="Ito T."/>
            <person name="Fujiyama A."/>
            <person name="Inagaki F."/>
            <person name="Takami H."/>
        </authorList>
    </citation>
    <scope>NUCLEOTIDE SEQUENCE</scope>
    <source>
        <strain evidence="1">Expedition CK06-06</strain>
    </source>
</reference>
<feature type="non-terminal residue" evidence="1">
    <location>
        <position position="1"/>
    </location>
</feature>